<evidence type="ECO:0000313" key="2">
    <source>
        <dbReference type="Proteomes" id="UP001232001"/>
    </source>
</evidence>
<accession>A0ABY8L7J2</accession>
<protein>
    <submittedName>
        <fullName evidence="1">Uncharacterized protein</fullName>
    </submittedName>
</protein>
<evidence type="ECO:0000313" key="1">
    <source>
        <dbReference type="EMBL" id="WGH76607.1"/>
    </source>
</evidence>
<organism evidence="1 2">
    <name type="scientific">Tenacibaculum tangerinum</name>
    <dbReference type="NCBI Taxonomy" id="3038772"/>
    <lineage>
        <taxon>Bacteria</taxon>
        <taxon>Pseudomonadati</taxon>
        <taxon>Bacteroidota</taxon>
        <taxon>Flavobacteriia</taxon>
        <taxon>Flavobacteriales</taxon>
        <taxon>Flavobacteriaceae</taxon>
        <taxon>Tenacibaculum</taxon>
    </lineage>
</organism>
<dbReference type="EMBL" id="CP122539">
    <property type="protein sequence ID" value="WGH76607.1"/>
    <property type="molecule type" value="Genomic_DNA"/>
</dbReference>
<sequence length="42" mass="4759">MREVVHESTYFNKERCKVGHDFKFLPCKSVIPNDEGGGISCT</sequence>
<proteinExistence type="predicted"/>
<dbReference type="Proteomes" id="UP001232001">
    <property type="component" value="Chromosome"/>
</dbReference>
<gene>
    <name evidence="1" type="ORF">P8625_05460</name>
</gene>
<keyword evidence="2" id="KW-1185">Reference proteome</keyword>
<reference evidence="1 2" key="1">
    <citation type="submission" date="2023-04" db="EMBL/GenBank/DDBJ databases">
        <title>Tenacibaculum tangerinum sp. nov., isolated from sea tidal flat of South Korea.</title>
        <authorList>
            <person name="Lee S.H."/>
            <person name="Kim J.-J."/>
        </authorList>
    </citation>
    <scope>NUCLEOTIDE SEQUENCE [LARGE SCALE GENOMIC DNA]</scope>
    <source>
        <strain evidence="1 2">GRR-S3-23</strain>
    </source>
</reference>
<name>A0ABY8L7J2_9FLAO</name>
<dbReference type="RefSeq" id="WP_279652471.1">
    <property type="nucleotide sequence ID" value="NZ_CP122539.1"/>
</dbReference>